<sequence length="301" mass="35428">MKKSVLKDISEIKSWEYLPDTDTLSQYFKQNDLIELSKVCKNYRTHLKSKVLKKISINTRVIKLLNIRSQHKKYEYESIINSLRLDFDQSFNLIRHVIIKISFSNEYICEFLALFPKVSNIKIISHLRYGFNNLITALHNSKHLEHVILSPKFATFNSKLDNTYFSFFYRLKSINIECYSSMKSEKLPIDVINSSFNNLERLTVVNDSMLSKLSIGAPSLLYVDFFQKFYFNMTELNHFFSNNLQLKQITISSNNLDDNVVNSMLALRNLYKLEIKCYGYRVDTLNICTENFSIKHFIYDG</sequence>
<protein>
    <recommendedName>
        <fullName evidence="3">F-box domain-containing protein</fullName>
    </recommendedName>
</protein>
<dbReference type="EMBL" id="KQ964881">
    <property type="protein sequence ID" value="KXN65432.1"/>
    <property type="molecule type" value="Genomic_DNA"/>
</dbReference>
<feature type="non-terminal residue" evidence="1">
    <location>
        <position position="301"/>
    </location>
</feature>
<name>A0A137NRW8_CONC2</name>
<dbReference type="Proteomes" id="UP000070444">
    <property type="component" value="Unassembled WGS sequence"/>
</dbReference>
<organism evidence="1 2">
    <name type="scientific">Conidiobolus coronatus (strain ATCC 28846 / CBS 209.66 / NRRL 28638)</name>
    <name type="common">Delacroixia coronata</name>
    <dbReference type="NCBI Taxonomy" id="796925"/>
    <lineage>
        <taxon>Eukaryota</taxon>
        <taxon>Fungi</taxon>
        <taxon>Fungi incertae sedis</taxon>
        <taxon>Zoopagomycota</taxon>
        <taxon>Entomophthoromycotina</taxon>
        <taxon>Entomophthoromycetes</taxon>
        <taxon>Entomophthorales</taxon>
        <taxon>Ancylistaceae</taxon>
        <taxon>Conidiobolus</taxon>
    </lineage>
</organism>
<proteinExistence type="predicted"/>
<evidence type="ECO:0000313" key="1">
    <source>
        <dbReference type="EMBL" id="KXN65432.1"/>
    </source>
</evidence>
<dbReference type="AlphaFoldDB" id="A0A137NRW8"/>
<evidence type="ECO:0008006" key="3">
    <source>
        <dbReference type="Google" id="ProtNLM"/>
    </source>
</evidence>
<reference evidence="1 2" key="1">
    <citation type="journal article" date="2015" name="Genome Biol. Evol.">
        <title>Phylogenomic analyses indicate that early fungi evolved digesting cell walls of algal ancestors of land plants.</title>
        <authorList>
            <person name="Chang Y."/>
            <person name="Wang S."/>
            <person name="Sekimoto S."/>
            <person name="Aerts A.L."/>
            <person name="Choi C."/>
            <person name="Clum A."/>
            <person name="LaButti K.M."/>
            <person name="Lindquist E.A."/>
            <person name="Yee Ngan C."/>
            <person name="Ohm R.A."/>
            <person name="Salamov A.A."/>
            <person name="Grigoriev I.V."/>
            <person name="Spatafora J.W."/>
            <person name="Berbee M.L."/>
        </authorList>
    </citation>
    <scope>NUCLEOTIDE SEQUENCE [LARGE SCALE GENOMIC DNA]</scope>
    <source>
        <strain evidence="1 2">NRRL 28638</strain>
    </source>
</reference>
<accession>A0A137NRW8</accession>
<dbReference type="Gene3D" id="3.80.10.10">
    <property type="entry name" value="Ribonuclease Inhibitor"/>
    <property type="match status" value="1"/>
</dbReference>
<dbReference type="InterPro" id="IPR032675">
    <property type="entry name" value="LRR_dom_sf"/>
</dbReference>
<evidence type="ECO:0000313" key="2">
    <source>
        <dbReference type="Proteomes" id="UP000070444"/>
    </source>
</evidence>
<gene>
    <name evidence="1" type="ORF">CONCODRAFT_12970</name>
</gene>
<keyword evidence="2" id="KW-1185">Reference proteome</keyword>